<feature type="transmembrane region" description="Helical" evidence="7">
    <location>
        <begin position="103"/>
        <end position="125"/>
    </location>
</feature>
<comment type="caution">
    <text evidence="9">The sequence shown here is derived from an EMBL/GenBank/DDBJ whole genome shotgun (WGS) entry which is preliminary data.</text>
</comment>
<keyword evidence="3 7" id="KW-1133">Transmembrane helix</keyword>
<feature type="transmembrane region" description="Helical" evidence="7">
    <location>
        <begin position="16"/>
        <end position="34"/>
    </location>
</feature>
<reference evidence="9" key="1">
    <citation type="submission" date="2023-04" db="EMBL/GenBank/DDBJ databases">
        <title>Black Yeasts Isolated from many extreme environments.</title>
        <authorList>
            <person name="Coleine C."/>
            <person name="Stajich J.E."/>
            <person name="Selbmann L."/>
        </authorList>
    </citation>
    <scope>NUCLEOTIDE SEQUENCE</scope>
    <source>
        <strain evidence="9">CCFEE 5312</strain>
    </source>
</reference>
<sequence>MAQRVQASKYDISNQLLYNPILALVKASVIIFLFRLEDRREVIQWSLKGLFVLNLSLLISQFLVVLFQCQPMHYYWDHWWMDTYDKNGDVAMKGGKCIDQMKFYLISPGLAVLTDILILLVPAAMVWNLRMPRRKKIAVWCVLSLGWIVAIIGILRLVLYYYRFKPDNIDRPYSITLTTSEIEVSIAIIASCGPAIKALATRFVPTLFGRKSASAPTGNVYYSPHAYARTRSFGVASKSDNRPRDAQYGLRDLEPDGRETDGESQEAIVRTESVKMKQDDFDFGIEDATPAEPRRTFWHRPSD</sequence>
<feature type="region of interest" description="Disordered" evidence="6">
    <location>
        <begin position="234"/>
        <end position="266"/>
    </location>
</feature>
<evidence type="ECO:0000256" key="2">
    <source>
        <dbReference type="ARBA" id="ARBA00022692"/>
    </source>
</evidence>
<dbReference type="PANTHER" id="PTHR33048">
    <property type="entry name" value="PTH11-LIKE INTEGRAL MEMBRANE PROTEIN (AFU_ORTHOLOGUE AFUA_5G11245)"/>
    <property type="match status" value="1"/>
</dbReference>
<evidence type="ECO:0000256" key="6">
    <source>
        <dbReference type="SAM" id="MobiDB-lite"/>
    </source>
</evidence>
<dbReference type="InterPro" id="IPR049326">
    <property type="entry name" value="Rhodopsin_dom_fungi"/>
</dbReference>
<feature type="compositionally biased region" description="Basic and acidic residues" evidence="6">
    <location>
        <begin position="239"/>
        <end position="261"/>
    </location>
</feature>
<evidence type="ECO:0000256" key="4">
    <source>
        <dbReference type="ARBA" id="ARBA00023136"/>
    </source>
</evidence>
<keyword evidence="10" id="KW-1185">Reference proteome</keyword>
<organism evidence="9 10">
    <name type="scientific">Extremus antarcticus</name>
    <dbReference type="NCBI Taxonomy" id="702011"/>
    <lineage>
        <taxon>Eukaryota</taxon>
        <taxon>Fungi</taxon>
        <taxon>Dikarya</taxon>
        <taxon>Ascomycota</taxon>
        <taxon>Pezizomycotina</taxon>
        <taxon>Dothideomycetes</taxon>
        <taxon>Dothideomycetidae</taxon>
        <taxon>Mycosphaerellales</taxon>
        <taxon>Extremaceae</taxon>
        <taxon>Extremus</taxon>
    </lineage>
</organism>
<dbReference type="AlphaFoldDB" id="A0AAJ0DF70"/>
<feature type="region of interest" description="Disordered" evidence="6">
    <location>
        <begin position="280"/>
        <end position="303"/>
    </location>
</feature>
<gene>
    <name evidence="9" type="ORF">LTR09_010022</name>
</gene>
<accession>A0AAJ0DF70</accession>
<name>A0AAJ0DF70_9PEZI</name>
<dbReference type="EMBL" id="JAWDJX010000046">
    <property type="protein sequence ID" value="KAK3048713.1"/>
    <property type="molecule type" value="Genomic_DNA"/>
</dbReference>
<evidence type="ECO:0000256" key="3">
    <source>
        <dbReference type="ARBA" id="ARBA00022989"/>
    </source>
</evidence>
<evidence type="ECO:0000256" key="5">
    <source>
        <dbReference type="ARBA" id="ARBA00038359"/>
    </source>
</evidence>
<dbReference type="InterPro" id="IPR052337">
    <property type="entry name" value="SAT4-like"/>
</dbReference>
<proteinExistence type="inferred from homology"/>
<evidence type="ECO:0000256" key="7">
    <source>
        <dbReference type="SAM" id="Phobius"/>
    </source>
</evidence>
<keyword evidence="4 7" id="KW-0472">Membrane</keyword>
<evidence type="ECO:0000259" key="8">
    <source>
        <dbReference type="Pfam" id="PF20684"/>
    </source>
</evidence>
<keyword evidence="2 7" id="KW-0812">Transmembrane</keyword>
<evidence type="ECO:0000313" key="9">
    <source>
        <dbReference type="EMBL" id="KAK3048713.1"/>
    </source>
</evidence>
<feature type="domain" description="Rhodopsin" evidence="8">
    <location>
        <begin position="14"/>
        <end position="201"/>
    </location>
</feature>
<comment type="similarity">
    <text evidence="5">Belongs to the SAT4 family.</text>
</comment>
<dbReference type="GO" id="GO:0016020">
    <property type="term" value="C:membrane"/>
    <property type="evidence" value="ECO:0007669"/>
    <property type="project" value="UniProtKB-SubCell"/>
</dbReference>
<dbReference type="Pfam" id="PF20684">
    <property type="entry name" value="Fung_rhodopsin"/>
    <property type="match status" value="1"/>
</dbReference>
<protein>
    <recommendedName>
        <fullName evidence="8">Rhodopsin domain-containing protein</fullName>
    </recommendedName>
</protein>
<dbReference type="PANTHER" id="PTHR33048:SF160">
    <property type="entry name" value="SAT4 FAMILY MEMBRANE PROTEIN"/>
    <property type="match status" value="1"/>
</dbReference>
<feature type="compositionally biased region" description="Basic and acidic residues" evidence="6">
    <location>
        <begin position="292"/>
        <end position="303"/>
    </location>
</feature>
<evidence type="ECO:0000256" key="1">
    <source>
        <dbReference type="ARBA" id="ARBA00004141"/>
    </source>
</evidence>
<comment type="subcellular location">
    <subcellularLocation>
        <location evidence="1">Membrane</location>
        <topology evidence="1">Multi-pass membrane protein</topology>
    </subcellularLocation>
</comment>
<evidence type="ECO:0000313" key="10">
    <source>
        <dbReference type="Proteomes" id="UP001271007"/>
    </source>
</evidence>
<feature type="transmembrane region" description="Helical" evidence="7">
    <location>
        <begin position="46"/>
        <end position="67"/>
    </location>
</feature>
<feature type="transmembrane region" description="Helical" evidence="7">
    <location>
        <begin position="137"/>
        <end position="162"/>
    </location>
</feature>
<dbReference type="Proteomes" id="UP001271007">
    <property type="component" value="Unassembled WGS sequence"/>
</dbReference>